<gene>
    <name evidence="2" type="ORF">D9R08_14110</name>
</gene>
<accession>A0A3L9Y2H0</accession>
<evidence type="ECO:0000313" key="3">
    <source>
        <dbReference type="Proteomes" id="UP000281343"/>
    </source>
</evidence>
<name>A0A3L9Y2H0_9RHOB</name>
<organism evidence="2 3">
    <name type="scientific">Rhodophyticola porphyridii</name>
    <dbReference type="NCBI Taxonomy" id="1852017"/>
    <lineage>
        <taxon>Bacteria</taxon>
        <taxon>Pseudomonadati</taxon>
        <taxon>Pseudomonadota</taxon>
        <taxon>Alphaproteobacteria</taxon>
        <taxon>Rhodobacterales</taxon>
        <taxon>Roseobacteraceae</taxon>
        <taxon>Rhodophyticola</taxon>
    </lineage>
</organism>
<sequence length="228" mass="24945">MRRSKAEPDSDDGCAGRSELSLWLHQTRLSMPNGPRKPALVSWLISSPPIGATSVQGQVPVEGDHSGAEPQPKEIPMKRHVLLPATLSVLLTGAAFAVEPSLGANLGTSIEDISAALSEDGYVLTRYEREGNRIELYAVRDDTRYELYVDATSGEVTRLETTARRGPSSLPGISDDQIRAALQGLGYEVVGFERENGEIEVYAMKDGRRWELNIDPRTGDILRIEAED</sequence>
<dbReference type="Pfam" id="PF13670">
    <property type="entry name" value="PepSY_2"/>
    <property type="match status" value="2"/>
</dbReference>
<reference evidence="2 3" key="1">
    <citation type="submission" date="2018-10" db="EMBL/GenBank/DDBJ databases">
        <authorList>
            <person name="Jung H.S."/>
            <person name="Jeon C.O."/>
        </authorList>
    </citation>
    <scope>NUCLEOTIDE SEQUENCE [LARGE SCALE GENOMIC DNA]</scope>
    <source>
        <strain evidence="2 3">MA-7-27</strain>
    </source>
</reference>
<protein>
    <submittedName>
        <fullName evidence="2">PepSY domain-containing protein</fullName>
    </submittedName>
</protein>
<keyword evidence="3" id="KW-1185">Reference proteome</keyword>
<dbReference type="EMBL" id="RCNT01000007">
    <property type="protein sequence ID" value="RMA41448.1"/>
    <property type="molecule type" value="Genomic_DNA"/>
</dbReference>
<evidence type="ECO:0000313" key="2">
    <source>
        <dbReference type="EMBL" id="RMA41448.1"/>
    </source>
</evidence>
<evidence type="ECO:0000259" key="1">
    <source>
        <dbReference type="Pfam" id="PF13670"/>
    </source>
</evidence>
<feature type="domain" description="PepSY" evidence="1">
    <location>
        <begin position="173"/>
        <end position="223"/>
    </location>
</feature>
<proteinExistence type="predicted"/>
<feature type="domain" description="PepSY" evidence="1">
    <location>
        <begin position="85"/>
        <end position="158"/>
    </location>
</feature>
<dbReference type="Proteomes" id="UP000281343">
    <property type="component" value="Unassembled WGS sequence"/>
</dbReference>
<comment type="caution">
    <text evidence="2">The sequence shown here is derived from an EMBL/GenBank/DDBJ whole genome shotgun (WGS) entry which is preliminary data.</text>
</comment>
<dbReference type="InterPro" id="IPR025711">
    <property type="entry name" value="PepSY"/>
</dbReference>
<dbReference type="AlphaFoldDB" id="A0A3L9Y2H0"/>